<proteinExistence type="predicted"/>
<evidence type="ECO:0000256" key="1">
    <source>
        <dbReference type="SAM" id="MobiDB-lite"/>
    </source>
</evidence>
<feature type="region of interest" description="Disordered" evidence="1">
    <location>
        <begin position="316"/>
        <end position="337"/>
    </location>
</feature>
<sequence>MPKIDPLLVLVTLAVSFTLKNKCCSAFLPPIPIIKPIESIIPNVLFASTRKIKTPSHLNLQHEIHWLDSEAREVSKDEDIPLGESIAEGECVLAIPNAVSSDECQMLFQAALQAQDRRDTAAARGRSRFSVADPNNFDNPNVVLTCEEILLRVIDYLEEAAPSIYETLFAPGPNWCEWQPLNAQLEQPKTPPDDELFDGLRELYVTSQLEWSEGEPAINIYEADGYFGCHKDHLALTVLVPLLNPGESFSGGGTGFWAGNRDTSENPGTPPTIVLKPPAGTALVFGGDVTHSGMPVEQGLRSVLVCSFSTKTAASNPDRLHGLHAPPTTSANFKGTL</sequence>
<organism evidence="3 4">
    <name type="scientific">Cylindrotheca closterium</name>
    <dbReference type="NCBI Taxonomy" id="2856"/>
    <lineage>
        <taxon>Eukaryota</taxon>
        <taxon>Sar</taxon>
        <taxon>Stramenopiles</taxon>
        <taxon>Ochrophyta</taxon>
        <taxon>Bacillariophyta</taxon>
        <taxon>Bacillariophyceae</taxon>
        <taxon>Bacillariophycidae</taxon>
        <taxon>Bacillariales</taxon>
        <taxon>Bacillariaceae</taxon>
        <taxon>Cylindrotheca</taxon>
    </lineage>
</organism>
<dbReference type="AlphaFoldDB" id="A0AAD2FS90"/>
<feature type="chain" id="PRO_5042008936" description="Fe2OG dioxygenase domain-containing protein" evidence="2">
    <location>
        <begin position="26"/>
        <end position="337"/>
    </location>
</feature>
<keyword evidence="4" id="KW-1185">Reference proteome</keyword>
<evidence type="ECO:0008006" key="5">
    <source>
        <dbReference type="Google" id="ProtNLM"/>
    </source>
</evidence>
<dbReference type="Gene3D" id="2.60.120.620">
    <property type="entry name" value="q2cbj1_9rhob like domain"/>
    <property type="match status" value="1"/>
</dbReference>
<feature type="signal peptide" evidence="2">
    <location>
        <begin position="1"/>
        <end position="25"/>
    </location>
</feature>
<protein>
    <recommendedName>
        <fullName evidence="5">Fe2OG dioxygenase domain-containing protein</fullName>
    </recommendedName>
</protein>
<evidence type="ECO:0000313" key="3">
    <source>
        <dbReference type="EMBL" id="CAJ1951710.1"/>
    </source>
</evidence>
<gene>
    <name evidence="3" type="ORF">CYCCA115_LOCUS13199</name>
</gene>
<name>A0AAD2FS90_9STRA</name>
<comment type="caution">
    <text evidence="3">The sequence shown here is derived from an EMBL/GenBank/DDBJ whole genome shotgun (WGS) entry which is preliminary data.</text>
</comment>
<reference evidence="3" key="1">
    <citation type="submission" date="2023-08" db="EMBL/GenBank/DDBJ databases">
        <authorList>
            <person name="Audoor S."/>
            <person name="Bilcke G."/>
        </authorList>
    </citation>
    <scope>NUCLEOTIDE SEQUENCE</scope>
</reference>
<accession>A0AAD2FS90</accession>
<dbReference type="EMBL" id="CAKOGP040001792">
    <property type="protein sequence ID" value="CAJ1951710.1"/>
    <property type="molecule type" value="Genomic_DNA"/>
</dbReference>
<evidence type="ECO:0000313" key="4">
    <source>
        <dbReference type="Proteomes" id="UP001295423"/>
    </source>
</evidence>
<keyword evidence="2" id="KW-0732">Signal</keyword>
<dbReference type="Proteomes" id="UP001295423">
    <property type="component" value="Unassembled WGS sequence"/>
</dbReference>
<evidence type="ECO:0000256" key="2">
    <source>
        <dbReference type="SAM" id="SignalP"/>
    </source>
</evidence>
<feature type="compositionally biased region" description="Polar residues" evidence="1">
    <location>
        <begin position="327"/>
        <end position="337"/>
    </location>
</feature>